<dbReference type="GO" id="GO:0006096">
    <property type="term" value="P:glycolytic process"/>
    <property type="evidence" value="ECO:0007669"/>
    <property type="project" value="UniProtKB-UniRule"/>
</dbReference>
<comment type="similarity">
    <text evidence="4 9">Belongs to the BPG-independent phosphoglycerate mutase family.</text>
</comment>
<evidence type="ECO:0000256" key="1">
    <source>
        <dbReference type="ARBA" id="ARBA00000370"/>
    </source>
</evidence>
<evidence type="ECO:0000256" key="8">
    <source>
        <dbReference type="ARBA" id="ARBA00023235"/>
    </source>
</evidence>
<evidence type="ECO:0000256" key="11">
    <source>
        <dbReference type="PIRSR" id="PIRSR001492-1"/>
    </source>
</evidence>
<evidence type="ECO:0000256" key="9">
    <source>
        <dbReference type="HAMAP-Rule" id="MF_01038"/>
    </source>
</evidence>
<dbReference type="InterPro" id="IPR011258">
    <property type="entry name" value="BPG-indep_PGM_N"/>
</dbReference>
<dbReference type="PANTHER" id="PTHR31637:SF0">
    <property type="entry name" value="2,3-BISPHOSPHOGLYCERATE-INDEPENDENT PHOSPHOGLYCERATE MUTASE"/>
    <property type="match status" value="1"/>
</dbReference>
<dbReference type="FunFam" id="3.40.1450.10:FF:000002">
    <property type="entry name" value="2,3-bisphosphoglycerate-independent phosphoglycerate mutase"/>
    <property type="match status" value="1"/>
</dbReference>
<feature type="binding site" evidence="9 12">
    <location>
        <position position="339"/>
    </location>
    <ligand>
        <name>substrate</name>
    </ligand>
</feature>
<feature type="binding site" evidence="9 13">
    <location>
        <position position="410"/>
    </location>
    <ligand>
        <name>Mn(2+)</name>
        <dbReference type="ChEBI" id="CHEBI:29035"/>
        <label>1</label>
    </ligand>
</feature>
<proteinExistence type="inferred from homology"/>
<evidence type="ECO:0000256" key="13">
    <source>
        <dbReference type="PIRSR" id="PIRSR001492-3"/>
    </source>
</evidence>
<evidence type="ECO:0000256" key="5">
    <source>
        <dbReference type="ARBA" id="ARBA00022723"/>
    </source>
</evidence>
<dbReference type="GO" id="GO:0006007">
    <property type="term" value="P:glucose catabolic process"/>
    <property type="evidence" value="ECO:0007669"/>
    <property type="project" value="InterPro"/>
</dbReference>
<dbReference type="AlphaFoldDB" id="A0A7C4ABZ1"/>
<dbReference type="InterPro" id="IPR005995">
    <property type="entry name" value="Pgm_bpd_ind"/>
</dbReference>
<dbReference type="GO" id="GO:0004619">
    <property type="term" value="F:phosphoglycerate mutase activity"/>
    <property type="evidence" value="ECO:0007669"/>
    <property type="project" value="UniProtKB-UniRule"/>
</dbReference>
<comment type="pathway">
    <text evidence="3 9">Carbohydrate degradation; glycolysis; pyruvate from D-glyceraldehyde 3-phosphate: step 3/5.</text>
</comment>
<feature type="active site" description="Phosphoserine intermediate" evidence="9 11">
    <location>
        <position position="62"/>
    </location>
</feature>
<feature type="binding site" evidence="9 12">
    <location>
        <begin position="265"/>
        <end position="268"/>
    </location>
    <ligand>
        <name>substrate</name>
    </ligand>
</feature>
<evidence type="ECO:0000313" key="16">
    <source>
        <dbReference type="EMBL" id="HGG92011.1"/>
    </source>
</evidence>
<evidence type="ECO:0000256" key="3">
    <source>
        <dbReference type="ARBA" id="ARBA00004798"/>
    </source>
</evidence>
<comment type="cofactor">
    <cofactor evidence="9">
        <name>Mn(2+)</name>
        <dbReference type="ChEBI" id="CHEBI:29035"/>
    </cofactor>
    <text evidence="9">Binds 2 manganese ions per subunit.</text>
</comment>
<feature type="binding site" evidence="9 12">
    <location>
        <begin position="153"/>
        <end position="154"/>
    </location>
    <ligand>
        <name>substrate</name>
    </ligand>
</feature>
<dbReference type="Pfam" id="PF06415">
    <property type="entry name" value="iPGM_N"/>
    <property type="match status" value="1"/>
</dbReference>
<gene>
    <name evidence="9" type="primary">gpmI</name>
    <name evidence="16" type="ORF">ENR59_03565</name>
</gene>
<protein>
    <recommendedName>
        <fullName evidence="9 10">2,3-bisphosphoglycerate-independent phosphoglycerate mutase</fullName>
        <shortName evidence="9">BPG-independent PGAM</shortName>
        <shortName evidence="9">Phosphoglyceromutase</shortName>
        <shortName evidence="9">iPGM</shortName>
        <ecNumber evidence="9 10">5.4.2.12</ecNumber>
    </recommendedName>
</protein>
<dbReference type="Pfam" id="PF01676">
    <property type="entry name" value="Metalloenzyme"/>
    <property type="match status" value="1"/>
</dbReference>
<feature type="binding site" evidence="9 13">
    <location>
        <position position="448"/>
    </location>
    <ligand>
        <name>Mn(2+)</name>
        <dbReference type="ChEBI" id="CHEBI:29035"/>
        <label>2</label>
    </ligand>
</feature>
<dbReference type="Gene3D" id="3.40.1450.10">
    <property type="entry name" value="BPG-independent phosphoglycerate mutase, domain B"/>
    <property type="match status" value="1"/>
</dbReference>
<dbReference type="UniPathway" id="UPA00109">
    <property type="reaction ID" value="UER00186"/>
</dbReference>
<organism evidence="16">
    <name type="scientific">Fundidesulfovibrio putealis</name>
    <dbReference type="NCBI Taxonomy" id="270496"/>
    <lineage>
        <taxon>Bacteria</taxon>
        <taxon>Pseudomonadati</taxon>
        <taxon>Thermodesulfobacteriota</taxon>
        <taxon>Desulfovibrionia</taxon>
        <taxon>Desulfovibrionales</taxon>
        <taxon>Desulfovibrionaceae</taxon>
        <taxon>Fundidesulfovibrio</taxon>
    </lineage>
</organism>
<dbReference type="HAMAP" id="MF_01038">
    <property type="entry name" value="GpmI"/>
    <property type="match status" value="1"/>
</dbReference>
<evidence type="ECO:0000256" key="7">
    <source>
        <dbReference type="ARBA" id="ARBA00023211"/>
    </source>
</evidence>
<dbReference type="GO" id="GO:0005829">
    <property type="term" value="C:cytosol"/>
    <property type="evidence" value="ECO:0007669"/>
    <property type="project" value="TreeGrafter"/>
</dbReference>
<comment type="subunit">
    <text evidence="9">Monomer.</text>
</comment>
<dbReference type="SUPFAM" id="SSF53649">
    <property type="entry name" value="Alkaline phosphatase-like"/>
    <property type="match status" value="1"/>
</dbReference>
<dbReference type="NCBIfam" id="TIGR01307">
    <property type="entry name" value="pgm_bpd_ind"/>
    <property type="match status" value="1"/>
</dbReference>
<keyword evidence="5 9" id="KW-0479">Metal-binding</keyword>
<evidence type="ECO:0000256" key="4">
    <source>
        <dbReference type="ARBA" id="ARBA00008819"/>
    </source>
</evidence>
<evidence type="ECO:0000256" key="10">
    <source>
        <dbReference type="NCBIfam" id="TIGR01307"/>
    </source>
</evidence>
<comment type="function">
    <text evidence="2 9">Catalyzes the interconversion of 2-phosphoglycerate and 3-phosphoglycerate.</text>
</comment>
<feature type="binding site" evidence="9 13">
    <location>
        <position position="465"/>
    </location>
    <ligand>
        <name>Mn(2+)</name>
        <dbReference type="ChEBI" id="CHEBI:29035"/>
        <label>1</label>
    </ligand>
</feature>
<dbReference type="SUPFAM" id="SSF64158">
    <property type="entry name" value="2,3-Bisphosphoglycerate-independent phosphoglycerate mutase, substrate-binding domain"/>
    <property type="match status" value="1"/>
</dbReference>
<evidence type="ECO:0000259" key="15">
    <source>
        <dbReference type="Pfam" id="PF06415"/>
    </source>
</evidence>
<keyword evidence="8 9" id="KW-0413">Isomerase</keyword>
<dbReference type="EMBL" id="DSRP01000248">
    <property type="protein sequence ID" value="HGG92011.1"/>
    <property type="molecule type" value="Genomic_DNA"/>
</dbReference>
<comment type="catalytic activity">
    <reaction evidence="1 9">
        <text>(2R)-2-phosphoglycerate = (2R)-3-phosphoglycerate</text>
        <dbReference type="Rhea" id="RHEA:15901"/>
        <dbReference type="ChEBI" id="CHEBI:58272"/>
        <dbReference type="ChEBI" id="CHEBI:58289"/>
        <dbReference type="EC" id="5.4.2.12"/>
    </reaction>
</comment>
<feature type="binding site" evidence="9 13">
    <location>
        <position position="406"/>
    </location>
    <ligand>
        <name>Mn(2+)</name>
        <dbReference type="ChEBI" id="CHEBI:29035"/>
        <label>1</label>
    </ligand>
</feature>
<feature type="domain" description="Metalloenzyme" evidence="14">
    <location>
        <begin position="5"/>
        <end position="502"/>
    </location>
</feature>
<feature type="binding site" evidence="9 12">
    <location>
        <position position="185"/>
    </location>
    <ligand>
        <name>substrate</name>
    </ligand>
</feature>
<dbReference type="InterPro" id="IPR006124">
    <property type="entry name" value="Metalloenzyme"/>
</dbReference>
<evidence type="ECO:0000259" key="14">
    <source>
        <dbReference type="Pfam" id="PF01676"/>
    </source>
</evidence>
<dbReference type="InterPro" id="IPR036646">
    <property type="entry name" value="PGAM_B_sf"/>
</dbReference>
<feature type="binding site" evidence="9 13">
    <location>
        <position position="12"/>
    </location>
    <ligand>
        <name>Mn(2+)</name>
        <dbReference type="ChEBI" id="CHEBI:29035"/>
        <label>2</label>
    </ligand>
</feature>
<dbReference type="PIRSF" id="PIRSF001492">
    <property type="entry name" value="IPGAM"/>
    <property type="match status" value="1"/>
</dbReference>
<dbReference type="InterPro" id="IPR017850">
    <property type="entry name" value="Alkaline_phosphatase_core_sf"/>
</dbReference>
<feature type="binding site" evidence="9 13">
    <location>
        <position position="62"/>
    </location>
    <ligand>
        <name>Mn(2+)</name>
        <dbReference type="ChEBI" id="CHEBI:29035"/>
        <label>2</label>
    </ligand>
</feature>
<evidence type="ECO:0000256" key="2">
    <source>
        <dbReference type="ARBA" id="ARBA00002315"/>
    </source>
</evidence>
<sequence length="516" mass="54284">MSAAPTLLLILDGWGIAPDGPGNAVCLAKPGNLARLAAEYPTSKLACSGRAVGLPDGFMGNSEVGHMNIGAGRVVYQDMTRIDMAVEDGSLAANATLRDLAQAVSRSGGTLHLMGLVSDGGVHSHLNHLEALLEVFRALGVARQVVHCFMDGRDTPPDSGAGYVERLGASMSRSGAGEVGSLIGRFYAMDRDKRWERVAQAHAALTTGQGARAIPHGTAPADAVRQAYAEGLTDEFITPRMFCGPDGAPTGLIRDGDAVFFFNFRADRAREITRAFIDPDFDAFARAAVPKLAGFATMTEYDGSFGLPVAFAPVEITHTLGQVYSEAGLKQLRIAETEKYAHVTYFLNGGREEPFPGEERVLIPSPRDVATYDLKPQMSVFEVTEAFEQAWAKGLDLAVCNLANLDMVGHTGVLDAAVAACAAVDQCVGRIVTAVLGSGGRVLITADHGNAEEMIAPGGGKMTAHTLNPVPLILVDPARKGATLRDGKLADLAPTILHLAGLAQPAEMTGQSLLQG</sequence>
<feature type="domain" description="BPG-independent PGAM N-terminal" evidence="15">
    <location>
        <begin position="82"/>
        <end position="302"/>
    </location>
</feature>
<dbReference type="CDD" id="cd16010">
    <property type="entry name" value="iPGM"/>
    <property type="match status" value="1"/>
</dbReference>
<keyword evidence="7 9" id="KW-0464">Manganese</keyword>
<feature type="binding site" evidence="9 12">
    <location>
        <position position="123"/>
    </location>
    <ligand>
        <name>substrate</name>
    </ligand>
</feature>
<evidence type="ECO:0000256" key="12">
    <source>
        <dbReference type="PIRSR" id="PIRSR001492-2"/>
    </source>
</evidence>
<dbReference type="GO" id="GO:0030145">
    <property type="term" value="F:manganese ion binding"/>
    <property type="evidence" value="ECO:0007669"/>
    <property type="project" value="UniProtKB-UniRule"/>
</dbReference>
<dbReference type="EC" id="5.4.2.12" evidence="9 10"/>
<dbReference type="PANTHER" id="PTHR31637">
    <property type="entry name" value="2,3-BISPHOSPHOGLYCERATE-INDEPENDENT PHOSPHOGLYCERATE MUTASE"/>
    <property type="match status" value="1"/>
</dbReference>
<comment type="caution">
    <text evidence="16">The sequence shown here is derived from an EMBL/GenBank/DDBJ whole genome shotgun (WGS) entry which is preliminary data.</text>
</comment>
<name>A0A7C4ABZ1_9BACT</name>
<keyword evidence="6 9" id="KW-0324">Glycolysis</keyword>
<dbReference type="Gene3D" id="3.40.720.10">
    <property type="entry name" value="Alkaline Phosphatase, subunit A"/>
    <property type="match status" value="1"/>
</dbReference>
<feature type="binding site" evidence="9 12">
    <location>
        <position position="191"/>
    </location>
    <ligand>
        <name>substrate</name>
    </ligand>
</feature>
<feature type="binding site" evidence="9 13">
    <location>
        <position position="447"/>
    </location>
    <ligand>
        <name>Mn(2+)</name>
        <dbReference type="ChEBI" id="CHEBI:29035"/>
        <label>2</label>
    </ligand>
</feature>
<accession>A0A7C4ABZ1</accession>
<reference evidence="16" key="1">
    <citation type="journal article" date="2020" name="mSystems">
        <title>Genome- and Community-Level Interaction Insights into Carbon Utilization and Element Cycling Functions of Hydrothermarchaeota in Hydrothermal Sediment.</title>
        <authorList>
            <person name="Zhou Z."/>
            <person name="Liu Y."/>
            <person name="Xu W."/>
            <person name="Pan J."/>
            <person name="Luo Z.H."/>
            <person name="Li M."/>
        </authorList>
    </citation>
    <scope>NUCLEOTIDE SEQUENCE [LARGE SCALE GENOMIC DNA]</scope>
    <source>
        <strain evidence="16">SpSt-413</strain>
    </source>
</reference>
<evidence type="ECO:0000256" key="6">
    <source>
        <dbReference type="ARBA" id="ARBA00023152"/>
    </source>
</evidence>